<dbReference type="AlphaFoldDB" id="A0A9K3D622"/>
<feature type="non-terminal residue" evidence="2">
    <location>
        <position position="146"/>
    </location>
</feature>
<evidence type="ECO:0000256" key="1">
    <source>
        <dbReference type="SAM" id="MobiDB-lite"/>
    </source>
</evidence>
<feature type="compositionally biased region" description="Pro residues" evidence="1">
    <location>
        <begin position="21"/>
        <end position="43"/>
    </location>
</feature>
<proteinExistence type="predicted"/>
<organism evidence="2 3">
    <name type="scientific">Kipferlia bialata</name>
    <dbReference type="NCBI Taxonomy" id="797122"/>
    <lineage>
        <taxon>Eukaryota</taxon>
        <taxon>Metamonada</taxon>
        <taxon>Carpediemonas-like organisms</taxon>
        <taxon>Kipferlia</taxon>
    </lineage>
</organism>
<evidence type="ECO:0000313" key="3">
    <source>
        <dbReference type="Proteomes" id="UP000265618"/>
    </source>
</evidence>
<reference evidence="2 3" key="1">
    <citation type="journal article" date="2018" name="PLoS ONE">
        <title>The draft genome of Kipferlia bialata reveals reductive genome evolution in fornicate parasites.</title>
        <authorList>
            <person name="Tanifuji G."/>
            <person name="Takabayashi S."/>
            <person name="Kume K."/>
            <person name="Takagi M."/>
            <person name="Nakayama T."/>
            <person name="Kamikawa R."/>
            <person name="Inagaki Y."/>
            <person name="Hashimoto T."/>
        </authorList>
    </citation>
    <scope>NUCLEOTIDE SEQUENCE [LARGE SCALE GENOMIC DNA]</scope>
    <source>
        <strain evidence="2">NY0173</strain>
    </source>
</reference>
<sequence length="146" mass="15777">MSNWGQGPQRGFPPQHMNGRPMPPPQGYPQGPPTQQPGFPQGPSPQLRGQFAGNQGFRPQVPPGPGQQPYHNTPRGGMMQPPFPRPGMPPQMQTPMGAQPHPLHTPSPGYGRQGFQQGTPMGQGMMAPSPGQGLMAPYPYTLFMYV</sequence>
<feature type="region of interest" description="Disordered" evidence="1">
    <location>
        <begin position="1"/>
        <end position="128"/>
    </location>
</feature>
<dbReference type="EMBL" id="BDIP01005444">
    <property type="protein sequence ID" value="GIQ89799.1"/>
    <property type="molecule type" value="Genomic_DNA"/>
</dbReference>
<dbReference type="Proteomes" id="UP000265618">
    <property type="component" value="Unassembled WGS sequence"/>
</dbReference>
<keyword evidence="3" id="KW-1185">Reference proteome</keyword>
<comment type="caution">
    <text evidence="2">The sequence shown here is derived from an EMBL/GenBank/DDBJ whole genome shotgun (WGS) entry which is preliminary data.</text>
</comment>
<evidence type="ECO:0000313" key="2">
    <source>
        <dbReference type="EMBL" id="GIQ89799.1"/>
    </source>
</evidence>
<accession>A0A9K3D622</accession>
<protein>
    <submittedName>
        <fullName evidence="2">Uncharacterized protein</fullName>
    </submittedName>
</protein>
<name>A0A9K3D622_9EUKA</name>
<feature type="compositionally biased region" description="Low complexity" evidence="1">
    <location>
        <begin position="90"/>
        <end position="100"/>
    </location>
</feature>
<gene>
    <name evidence="2" type="ORF">KIPB_012373</name>
</gene>